<sequence length="1281" mass="144773">MPRRKVQDLDFEIHVDQSCISEPMDHEEPTEMETTKDLGVEQTPASNTETKLESEVKPEADLELNNETDDTQDTPIPKDLEDDTHKAEAEDADATPLADEDTNQDAHSESESEGSDSRRESTGSSGSYVSHRRTSKRTEALIQAAARDIVDQIELNRGRESMNSYSGTEDSFISRPQGSARPSDAHSVASHGRESLQSHAESLRSHAESRHDAESHHDDGRESLHSHVESLGHEESLNSRRESIHSHAESSGSHQRESLHAEGESYMSHHASPRQSDAHRSVAESHHSTEDERSSSRNDNDDDVFSDHSPRSSMGSVSESEHKKMAKIAQMDRSPRISDISQYDGEHQFVPQVRETPRPAFRSPSSVKAMQMSSPPASVLGSPRARRGLSTISRLGSPSVSAQYSPKKTPPRFKRNTPPLVLLHVTLLPLRWGWGDVLDRATTNELSQDGKTLRDAWRQLQDVMGDTTVERGILLPHPQNDYEILEERLLEALELPMRRRARILDCGHYLGPSNLMTMVDESDSEDEDYEDDRRISKQSMQTHWCKTCRTEIRYDSLGIGKIFRVKVYASNGLMKAGAWEACWKEMERVDVELEPLVDSKAQEELNRLEAEQERELELQEQYEDELDDAQEEYSDQEDLEDELGDALEHEERGRHFSEELRHEEPLERHEEVHDHHDHLSKHSDHPSEPSDAHDDHVSERSEVQDHLSDRSEIHDHITERSEIHDHLSEHSKAHEDLYEHHSEVHDRDVSFTEPAAETSEDPEMPECTPEFEEQLRREEERIREIYGHAPTHDDETQHKSHEHYAERHQPSAEPAPEYASQARHAPSDPYPSHESPKSHKNDSLPELLLESGRVLMQDKKNVMIGLLSILIVLLAMRGGQTQPDPRTFQTLVVSPTVTVTQVPAVTEMQLEAPTQRQVQHQYEEIKVAERGQMLEIAGSEVESQVDESQFQESQVQASQAQDSQVQEVQVRKSQIRESQAQEIQTDNSQVEKSEVEETQVEEIQIEETQVEETQAEESQAEEIQVKENEVEENEAEETQVETQVEGSQVEDNQAEETPTEGSQAEESQVEENQVEGSQVEENLIEESHVQDYQAEESKITEREIPDDSIPEEIFPQESVIPSESLSVAESISTPQDSHTTAPASSRSLDPCASCSLTRDDQSASQETDALVQEPLRETETVISERIIRIVETVTSVETVTETQLVSEVTQPSELFKVTQSNELEDTGASAPEESASVALPEEVVESVQEVVAEPSVKAEALVEEHEVEDESIEEPELEQDL</sequence>
<feature type="compositionally biased region" description="Basic and acidic residues" evidence="2">
    <location>
        <begin position="76"/>
        <end position="89"/>
    </location>
</feature>
<feature type="compositionally biased region" description="Basic and acidic residues" evidence="2">
    <location>
        <begin position="788"/>
        <end position="810"/>
    </location>
</feature>
<dbReference type="InterPro" id="IPR052949">
    <property type="entry name" value="PA_immunity-related"/>
</dbReference>
<dbReference type="EMBL" id="JAGMUV010000006">
    <property type="protein sequence ID" value="KAH7153299.1"/>
    <property type="molecule type" value="Genomic_DNA"/>
</dbReference>
<evidence type="ECO:0000256" key="1">
    <source>
        <dbReference type="SAM" id="Coils"/>
    </source>
</evidence>
<evidence type="ECO:0000313" key="3">
    <source>
        <dbReference type="EMBL" id="KAH7153299.1"/>
    </source>
</evidence>
<feature type="compositionally biased region" description="Basic and acidic residues" evidence="2">
    <location>
        <begin position="1085"/>
        <end position="1105"/>
    </location>
</feature>
<feature type="region of interest" description="Disordered" evidence="2">
    <location>
        <begin position="1259"/>
        <end position="1281"/>
    </location>
</feature>
<feature type="compositionally biased region" description="Polar residues" evidence="2">
    <location>
        <begin position="161"/>
        <end position="177"/>
    </location>
</feature>
<feature type="compositionally biased region" description="Basic and acidic residues" evidence="2">
    <location>
        <begin position="23"/>
        <end position="39"/>
    </location>
</feature>
<feature type="compositionally biased region" description="Basic and acidic residues" evidence="2">
    <location>
        <begin position="739"/>
        <end position="750"/>
    </location>
</feature>
<evidence type="ECO:0000256" key="2">
    <source>
        <dbReference type="SAM" id="MobiDB-lite"/>
    </source>
</evidence>
<feature type="region of interest" description="Disordered" evidence="2">
    <location>
        <begin position="396"/>
        <end position="415"/>
    </location>
</feature>
<dbReference type="Gene3D" id="2.160.10.20">
    <property type="entry name" value="Insect antifreeze protein"/>
    <property type="match status" value="2"/>
</dbReference>
<accession>A0A9P9JC25</accession>
<keyword evidence="4" id="KW-1185">Reference proteome</keyword>
<dbReference type="PANTHER" id="PTHR42999:SF2">
    <property type="match status" value="1"/>
</dbReference>
<feature type="compositionally biased region" description="Basic and acidic residues" evidence="2">
    <location>
        <begin position="50"/>
        <end position="60"/>
    </location>
</feature>
<feature type="compositionally biased region" description="Polar residues" evidence="2">
    <location>
        <begin position="396"/>
        <end position="406"/>
    </location>
</feature>
<name>A0A9P9JC25_9HYPO</name>
<dbReference type="PANTHER" id="PTHR42999">
    <property type="entry name" value="ANTIBIOTIC RESISTANCE PROTEIN MCBG"/>
    <property type="match status" value="1"/>
</dbReference>
<feature type="compositionally biased region" description="Low complexity" evidence="2">
    <location>
        <begin position="1040"/>
        <end position="1050"/>
    </location>
</feature>
<feature type="compositionally biased region" description="Polar residues" evidence="2">
    <location>
        <begin position="976"/>
        <end position="987"/>
    </location>
</feature>
<feature type="compositionally biased region" description="Acidic residues" evidence="2">
    <location>
        <begin position="1265"/>
        <end position="1281"/>
    </location>
</feature>
<feature type="region of interest" description="Disordered" evidence="2">
    <location>
        <begin position="739"/>
        <end position="775"/>
    </location>
</feature>
<protein>
    <recommendedName>
        <fullName evidence="5">Pathway-specific nitrogen regulator</fullName>
    </recommendedName>
</protein>
<comment type="caution">
    <text evidence="3">The sequence shown here is derived from an EMBL/GenBank/DDBJ whole genome shotgun (WGS) entry which is preliminary data.</text>
</comment>
<feature type="region of interest" description="Disordered" evidence="2">
    <location>
        <begin position="940"/>
        <end position="1172"/>
    </location>
</feature>
<feature type="compositionally biased region" description="Basic and acidic residues" evidence="2">
    <location>
        <begin position="276"/>
        <end position="310"/>
    </location>
</feature>
<feature type="compositionally biased region" description="Basic and acidic residues" evidence="2">
    <location>
        <begin position="1"/>
        <end position="15"/>
    </location>
</feature>
<feature type="compositionally biased region" description="Basic and acidic residues" evidence="2">
    <location>
        <begin position="104"/>
        <end position="121"/>
    </location>
</feature>
<organism evidence="3 4">
    <name type="scientific">Dactylonectria macrodidyma</name>
    <dbReference type="NCBI Taxonomy" id="307937"/>
    <lineage>
        <taxon>Eukaryota</taxon>
        <taxon>Fungi</taxon>
        <taxon>Dikarya</taxon>
        <taxon>Ascomycota</taxon>
        <taxon>Pezizomycotina</taxon>
        <taxon>Sordariomycetes</taxon>
        <taxon>Hypocreomycetidae</taxon>
        <taxon>Hypocreales</taxon>
        <taxon>Nectriaceae</taxon>
        <taxon>Dactylonectria</taxon>
    </lineage>
</organism>
<evidence type="ECO:0008006" key="5">
    <source>
        <dbReference type="Google" id="ProtNLM"/>
    </source>
</evidence>
<feature type="compositionally biased region" description="Basic and acidic residues" evidence="2">
    <location>
        <begin position="148"/>
        <end position="160"/>
    </location>
</feature>
<keyword evidence="1" id="KW-0175">Coiled coil</keyword>
<feature type="compositionally biased region" description="Acidic residues" evidence="2">
    <location>
        <begin position="996"/>
        <end position="1020"/>
    </location>
</feature>
<feature type="compositionally biased region" description="Acidic residues" evidence="2">
    <location>
        <begin position="1029"/>
        <end position="1039"/>
    </location>
</feature>
<feature type="region of interest" description="Disordered" evidence="2">
    <location>
        <begin position="788"/>
        <end position="843"/>
    </location>
</feature>
<feature type="region of interest" description="Disordered" evidence="2">
    <location>
        <begin position="357"/>
        <end position="384"/>
    </location>
</feature>
<reference evidence="3" key="1">
    <citation type="journal article" date="2021" name="Nat. Commun.">
        <title>Genetic determinants of endophytism in the Arabidopsis root mycobiome.</title>
        <authorList>
            <person name="Mesny F."/>
            <person name="Miyauchi S."/>
            <person name="Thiergart T."/>
            <person name="Pickel B."/>
            <person name="Atanasova L."/>
            <person name="Karlsson M."/>
            <person name="Huettel B."/>
            <person name="Barry K.W."/>
            <person name="Haridas S."/>
            <person name="Chen C."/>
            <person name="Bauer D."/>
            <person name="Andreopoulos W."/>
            <person name="Pangilinan J."/>
            <person name="LaButti K."/>
            <person name="Riley R."/>
            <person name="Lipzen A."/>
            <person name="Clum A."/>
            <person name="Drula E."/>
            <person name="Henrissat B."/>
            <person name="Kohler A."/>
            <person name="Grigoriev I.V."/>
            <person name="Martin F.M."/>
            <person name="Hacquard S."/>
        </authorList>
    </citation>
    <scope>NUCLEOTIDE SEQUENCE</scope>
    <source>
        <strain evidence="3">MPI-CAGE-AT-0147</strain>
    </source>
</reference>
<feature type="compositionally biased region" description="Low complexity" evidence="2">
    <location>
        <begin position="947"/>
        <end position="968"/>
    </location>
</feature>
<feature type="compositionally biased region" description="Basic and acidic residues" evidence="2">
    <location>
        <begin position="191"/>
        <end position="263"/>
    </location>
</feature>
<feature type="compositionally biased region" description="Acidic residues" evidence="2">
    <location>
        <begin position="90"/>
        <end position="103"/>
    </location>
</feature>
<feature type="region of interest" description="Disordered" evidence="2">
    <location>
        <begin position="650"/>
        <end position="711"/>
    </location>
</feature>
<feature type="compositionally biased region" description="Polar residues" evidence="2">
    <location>
        <begin position="363"/>
        <end position="376"/>
    </location>
</feature>
<feature type="compositionally biased region" description="Acidic residues" evidence="2">
    <location>
        <begin position="758"/>
        <end position="772"/>
    </location>
</feature>
<feature type="compositionally biased region" description="Basic and acidic residues" evidence="2">
    <location>
        <begin position="834"/>
        <end position="843"/>
    </location>
</feature>
<proteinExistence type="predicted"/>
<dbReference type="Proteomes" id="UP000738349">
    <property type="component" value="Unassembled WGS sequence"/>
</dbReference>
<evidence type="ECO:0000313" key="4">
    <source>
        <dbReference type="Proteomes" id="UP000738349"/>
    </source>
</evidence>
<feature type="region of interest" description="Disordered" evidence="2">
    <location>
        <begin position="1"/>
        <end position="336"/>
    </location>
</feature>
<feature type="compositionally biased region" description="Polar residues" evidence="2">
    <location>
        <begin position="1119"/>
        <end position="1147"/>
    </location>
</feature>
<feature type="coiled-coil region" evidence="1">
    <location>
        <begin position="598"/>
        <end position="646"/>
    </location>
</feature>
<dbReference type="OrthoDB" id="5369448at2759"/>
<gene>
    <name evidence="3" type="ORF">EDB81DRAFT_452740</name>
</gene>
<feature type="compositionally biased region" description="Acidic residues" evidence="2">
    <location>
        <begin position="61"/>
        <end position="72"/>
    </location>
</feature>